<dbReference type="InterPro" id="IPR003188">
    <property type="entry name" value="PTS_IIA_lac/cel"/>
</dbReference>
<evidence type="ECO:0000256" key="5">
    <source>
        <dbReference type="PIRSR" id="PIRSR000699-1"/>
    </source>
</evidence>
<dbReference type="PIRSF" id="PIRSF000699">
    <property type="entry name" value="PTS_IILac_III"/>
    <property type="match status" value="1"/>
</dbReference>
<keyword evidence="4" id="KW-0598">Phosphotransferase system</keyword>
<keyword evidence="6" id="KW-0460">Magnesium</keyword>
<name>A0A806KBR1_9BACT</name>
<feature type="active site" description="Tele-phosphohistidine intermediate" evidence="5">
    <location>
        <position position="79"/>
    </location>
</feature>
<evidence type="ECO:0000313" key="8">
    <source>
        <dbReference type="EMBL" id="AGS52004.1"/>
    </source>
</evidence>
<evidence type="ECO:0000256" key="1">
    <source>
        <dbReference type="ARBA" id="ARBA00022448"/>
    </source>
</evidence>
<keyword evidence="2" id="KW-0762">Sugar transport</keyword>
<dbReference type="PANTHER" id="PTHR34382:SF7">
    <property type="entry name" value="PTS SYSTEM N,N'-DIACETYLCHITOBIOSE-SPECIFIC EIIA COMPONENT"/>
    <property type="match status" value="1"/>
</dbReference>
<evidence type="ECO:0000256" key="3">
    <source>
        <dbReference type="ARBA" id="ARBA00022679"/>
    </source>
</evidence>
<dbReference type="SUPFAM" id="SSF46973">
    <property type="entry name" value="Enzyme IIa from lactose specific PTS, IIa-lac"/>
    <property type="match status" value="1"/>
</dbReference>
<protein>
    <submittedName>
        <fullName evidence="8">Phosphotransferase system cellobiose-specific component IIA</fullName>
    </submittedName>
</protein>
<dbReference type="Gene3D" id="1.20.58.80">
    <property type="entry name" value="Phosphotransferase system, lactose/cellobiose-type IIA subunit"/>
    <property type="match status" value="1"/>
</dbReference>
<evidence type="ECO:0000256" key="6">
    <source>
        <dbReference type="PIRSR" id="PIRSR000699-2"/>
    </source>
</evidence>
<accession>A0A806KBR1</accession>
<proteinExistence type="predicted"/>
<organism evidence="8">
    <name type="scientific">uncultured bacterium contig00006</name>
    <dbReference type="NCBI Taxonomy" id="1181498"/>
    <lineage>
        <taxon>Bacteria</taxon>
        <taxon>environmental samples</taxon>
    </lineage>
</organism>
<sequence length="118" mass="12648">MLNDERLEDMAMLIIANAGAARGAAFEALSQAKRGDFTAAAACMKTAEDYSHAAHDAHSGLLKLDAKGEVPQLDLLLTHSQDHLLCAALAMDLIAEIVQLRREFCDMRALCAPPDSSP</sequence>
<evidence type="ECO:0000256" key="7">
    <source>
        <dbReference type="PROSITE-ProRule" id="PRU00418"/>
    </source>
</evidence>
<keyword evidence="6" id="KW-0479">Metal-binding</keyword>
<dbReference type="GO" id="GO:0009401">
    <property type="term" value="P:phosphoenolpyruvate-dependent sugar phosphotransferase system"/>
    <property type="evidence" value="ECO:0007669"/>
    <property type="project" value="UniProtKB-KW"/>
</dbReference>
<evidence type="ECO:0000256" key="2">
    <source>
        <dbReference type="ARBA" id="ARBA00022597"/>
    </source>
</evidence>
<dbReference type="EMBL" id="JQ844179">
    <property type="protein sequence ID" value="AGS52004.1"/>
    <property type="molecule type" value="Genomic_DNA"/>
</dbReference>
<dbReference type="GO" id="GO:0046872">
    <property type="term" value="F:metal ion binding"/>
    <property type="evidence" value="ECO:0007669"/>
    <property type="project" value="UniProtKB-KW"/>
</dbReference>
<reference evidence="8" key="1">
    <citation type="submission" date="2012-03" db="EMBL/GenBank/DDBJ databases">
        <title>Functional metagenomics reveals considerable lignocellulase gene clusters in the gut microbiome of a wood-feeding higher termite.</title>
        <authorList>
            <person name="Liu N."/>
        </authorList>
    </citation>
    <scope>NUCLEOTIDE SEQUENCE</scope>
</reference>
<dbReference type="PANTHER" id="PTHR34382">
    <property type="entry name" value="PTS SYSTEM N,N'-DIACETYLCHITOBIOSE-SPECIFIC EIIA COMPONENT"/>
    <property type="match status" value="1"/>
</dbReference>
<dbReference type="InterPro" id="IPR036542">
    <property type="entry name" value="PTS_IIA_lac/cel_sf"/>
</dbReference>
<dbReference type="GO" id="GO:0016740">
    <property type="term" value="F:transferase activity"/>
    <property type="evidence" value="ECO:0007669"/>
    <property type="project" value="UniProtKB-KW"/>
</dbReference>
<feature type="binding site" evidence="6">
    <location>
        <position position="82"/>
    </location>
    <ligand>
        <name>Mg(2+)</name>
        <dbReference type="ChEBI" id="CHEBI:18420"/>
        <note>ligand shared between all trimeric partners</note>
    </ligand>
</feature>
<evidence type="ECO:0000256" key="4">
    <source>
        <dbReference type="ARBA" id="ARBA00022683"/>
    </source>
</evidence>
<feature type="modified residue" description="Phosphohistidine; by HPr" evidence="7">
    <location>
        <position position="79"/>
    </location>
</feature>
<comment type="cofactor">
    <cofactor evidence="6">
        <name>Mg(2+)</name>
        <dbReference type="ChEBI" id="CHEBI:18420"/>
    </cofactor>
    <text evidence="6">Binds 1 Mg(2+) ion per trimer.</text>
</comment>
<dbReference type="PROSITE" id="PS51095">
    <property type="entry name" value="PTS_EIIA_TYPE_3"/>
    <property type="match status" value="1"/>
</dbReference>
<dbReference type="Pfam" id="PF02255">
    <property type="entry name" value="PTS_IIA"/>
    <property type="match status" value="1"/>
</dbReference>
<keyword evidence="1" id="KW-0813">Transport</keyword>
<dbReference type="AlphaFoldDB" id="A0A806KBR1"/>
<keyword evidence="3 8" id="KW-0808">Transferase</keyword>